<feature type="chain" id="PRO_5005808001" evidence="1">
    <location>
        <begin position="25"/>
        <end position="107"/>
    </location>
</feature>
<sequence length="107" mass="10919">MRFALTIFLSCVLLLTAGPSASHAFAHDSIHASTDMSQMVHDGGTTAAAECCDTTSGRTLSGCGADVVLSDLAFGIAPSASTLRHATLPAQFPHEAVPDTPLGPPKV</sequence>
<organism evidence="2 3">
    <name type="scientific">Jannaschia donghaensis</name>
    <dbReference type="NCBI Taxonomy" id="420998"/>
    <lineage>
        <taxon>Bacteria</taxon>
        <taxon>Pseudomonadati</taxon>
        <taxon>Pseudomonadota</taxon>
        <taxon>Alphaproteobacteria</taxon>
        <taxon>Rhodobacterales</taxon>
        <taxon>Roseobacteraceae</taxon>
        <taxon>Jannaschia</taxon>
    </lineage>
</organism>
<dbReference type="AlphaFoldDB" id="A0A0M6YGC8"/>
<name>A0A0M6YGC8_9RHOB</name>
<evidence type="ECO:0000313" key="3">
    <source>
        <dbReference type="Proteomes" id="UP000049222"/>
    </source>
</evidence>
<gene>
    <name evidence="2" type="ORF">JDO7802_00545</name>
</gene>
<keyword evidence="3" id="KW-1185">Reference proteome</keyword>
<protein>
    <submittedName>
        <fullName evidence="2">Uncharacterized protein</fullName>
    </submittedName>
</protein>
<reference evidence="2 3" key="1">
    <citation type="submission" date="2015-07" db="EMBL/GenBank/DDBJ databases">
        <authorList>
            <person name="Noorani M."/>
        </authorList>
    </citation>
    <scope>NUCLEOTIDE SEQUENCE [LARGE SCALE GENOMIC DNA]</scope>
    <source>
        <strain evidence="2 3">CECT 7802</strain>
    </source>
</reference>
<dbReference type="EMBL" id="CXSU01000005">
    <property type="protein sequence ID" value="CTQ48543.1"/>
    <property type="molecule type" value="Genomic_DNA"/>
</dbReference>
<dbReference type="RefSeq" id="WP_055082328.1">
    <property type="nucleotide sequence ID" value="NZ_CXSU01000005.1"/>
</dbReference>
<proteinExistence type="predicted"/>
<dbReference type="Proteomes" id="UP000049222">
    <property type="component" value="Unassembled WGS sequence"/>
</dbReference>
<accession>A0A0M6YGC8</accession>
<feature type="signal peptide" evidence="1">
    <location>
        <begin position="1"/>
        <end position="24"/>
    </location>
</feature>
<evidence type="ECO:0000313" key="2">
    <source>
        <dbReference type="EMBL" id="CTQ48543.1"/>
    </source>
</evidence>
<dbReference type="STRING" id="420998.JDO7802_00545"/>
<keyword evidence="1" id="KW-0732">Signal</keyword>
<evidence type="ECO:0000256" key="1">
    <source>
        <dbReference type="SAM" id="SignalP"/>
    </source>
</evidence>